<dbReference type="Pfam" id="PF26079">
    <property type="entry name" value="Baseplate_J_C"/>
    <property type="match status" value="1"/>
</dbReference>
<evidence type="ECO:0000313" key="4">
    <source>
        <dbReference type="Proteomes" id="UP001612741"/>
    </source>
</evidence>
<feature type="domain" description="Baseplate J-like central" evidence="1">
    <location>
        <begin position="325"/>
        <end position="387"/>
    </location>
</feature>
<feature type="domain" description="Baseplate J-like C-terminal" evidence="2">
    <location>
        <begin position="405"/>
        <end position="491"/>
    </location>
</feature>
<accession>A0ABW7YJ25</accession>
<evidence type="ECO:0000313" key="3">
    <source>
        <dbReference type="EMBL" id="MFI6495900.1"/>
    </source>
</evidence>
<name>A0ABW7YJ25_9ACTN</name>
<comment type="caution">
    <text evidence="3">The sequence shown here is derived from an EMBL/GenBank/DDBJ whole genome shotgun (WGS) entry which is preliminary data.</text>
</comment>
<dbReference type="InterPro" id="IPR058531">
    <property type="entry name" value="Baseplate_J_M"/>
</dbReference>
<dbReference type="InterPro" id="IPR058530">
    <property type="entry name" value="Baseplate_J-like_C"/>
</dbReference>
<sequence>MADVLADLGYEVPAVHLDYTARDYDAVLAELVRRGQQVMPEWVARGEGDFIMMLAEIMASGTDLANLYVDQVAAESVLATATTRAAVLQLAEMIGYLVHGTIASRATVTLANDSTTAPVTVPRGSVLVSDYVEELDGPIHFETEAAVTVPIGSTATVAVVQGRTVPTHEAGTGTGRSGYSLHIPHQGVVEGSVRVWVQAPHADIEWVRANRLVDAGPQDRIFLTRLRADNTTLVIFGSGVNGYVPELGAKVYLSYRVGVGKAGNVPAGKIVSILFDNPLGVRVVYDSSGVPLSTAAIGGADPESNDEIRRNAPQAFAAQNRAVTVNDYARLALEVPGVSAAKAVSARTGSVTVFVAGPDRTTPNTALLDAVHARVSAAAMIGTLIAVSGPTFVPVNFGTVPNPLRVFVAPGWRDIHVKTSVQTALANIFKSADMSFGTRVTLSQIYTSLASIPGVININIPMMVRADAPQTGADDAVMADHEMPVLGSVQIATTGGVITPE</sequence>
<organism evidence="3 4">
    <name type="scientific">Nonomuraea typhae</name>
    <dbReference type="NCBI Taxonomy" id="2603600"/>
    <lineage>
        <taxon>Bacteria</taxon>
        <taxon>Bacillati</taxon>
        <taxon>Actinomycetota</taxon>
        <taxon>Actinomycetes</taxon>
        <taxon>Streptosporangiales</taxon>
        <taxon>Streptosporangiaceae</taxon>
        <taxon>Nonomuraea</taxon>
    </lineage>
</organism>
<keyword evidence="4" id="KW-1185">Reference proteome</keyword>
<dbReference type="Pfam" id="PF26078">
    <property type="entry name" value="Baseplate_J_M"/>
    <property type="match status" value="1"/>
</dbReference>
<evidence type="ECO:0000259" key="1">
    <source>
        <dbReference type="Pfam" id="PF26078"/>
    </source>
</evidence>
<gene>
    <name evidence="3" type="ORF">ACIBG2_00860</name>
</gene>
<reference evidence="3 4" key="1">
    <citation type="submission" date="2024-10" db="EMBL/GenBank/DDBJ databases">
        <title>The Natural Products Discovery Center: Release of the First 8490 Sequenced Strains for Exploring Actinobacteria Biosynthetic Diversity.</title>
        <authorList>
            <person name="Kalkreuter E."/>
            <person name="Kautsar S.A."/>
            <person name="Yang D."/>
            <person name="Bader C.D."/>
            <person name="Teijaro C.N."/>
            <person name="Fluegel L."/>
            <person name="Davis C.M."/>
            <person name="Simpson J.R."/>
            <person name="Lauterbach L."/>
            <person name="Steele A.D."/>
            <person name="Gui C."/>
            <person name="Meng S."/>
            <person name="Li G."/>
            <person name="Viehrig K."/>
            <person name="Ye F."/>
            <person name="Su P."/>
            <person name="Kiefer A.F."/>
            <person name="Nichols A."/>
            <person name="Cepeda A.J."/>
            <person name="Yan W."/>
            <person name="Fan B."/>
            <person name="Jiang Y."/>
            <person name="Adhikari A."/>
            <person name="Zheng C.-J."/>
            <person name="Schuster L."/>
            <person name="Cowan T.M."/>
            <person name="Smanski M.J."/>
            <person name="Chevrette M.G."/>
            <person name="De Carvalho L.P.S."/>
            <person name="Shen B."/>
        </authorList>
    </citation>
    <scope>NUCLEOTIDE SEQUENCE [LARGE SCALE GENOMIC DNA]</scope>
    <source>
        <strain evidence="3 4">NPDC050545</strain>
    </source>
</reference>
<proteinExistence type="predicted"/>
<evidence type="ECO:0000259" key="2">
    <source>
        <dbReference type="Pfam" id="PF26079"/>
    </source>
</evidence>
<dbReference type="Proteomes" id="UP001612741">
    <property type="component" value="Unassembled WGS sequence"/>
</dbReference>
<dbReference type="EMBL" id="JBITGY010000001">
    <property type="protein sequence ID" value="MFI6495900.1"/>
    <property type="molecule type" value="Genomic_DNA"/>
</dbReference>
<protein>
    <submittedName>
        <fullName evidence="3">Baseplate J/gp47 family protein</fullName>
    </submittedName>
</protein>
<dbReference type="RefSeq" id="WP_397077683.1">
    <property type="nucleotide sequence ID" value="NZ_JBITGY010000001.1"/>
</dbReference>